<dbReference type="EMBL" id="BGPR01002356">
    <property type="protein sequence ID" value="GBM72120.1"/>
    <property type="molecule type" value="Genomic_DNA"/>
</dbReference>
<gene>
    <name evidence="1" type="ORF">AVEN_96208_1</name>
</gene>
<reference evidence="1 2" key="1">
    <citation type="journal article" date="2019" name="Sci. Rep.">
        <title>Orb-weaving spider Araneus ventricosus genome elucidates the spidroin gene catalogue.</title>
        <authorList>
            <person name="Kono N."/>
            <person name="Nakamura H."/>
            <person name="Ohtoshi R."/>
            <person name="Moran D.A.P."/>
            <person name="Shinohara A."/>
            <person name="Yoshida Y."/>
            <person name="Fujiwara M."/>
            <person name="Mori M."/>
            <person name="Tomita M."/>
            <person name="Arakawa K."/>
        </authorList>
    </citation>
    <scope>NUCLEOTIDE SEQUENCE [LARGE SCALE GENOMIC DNA]</scope>
</reference>
<dbReference type="Proteomes" id="UP000499080">
    <property type="component" value="Unassembled WGS sequence"/>
</dbReference>
<comment type="caution">
    <text evidence="1">The sequence shown here is derived from an EMBL/GenBank/DDBJ whole genome shotgun (WGS) entry which is preliminary data.</text>
</comment>
<organism evidence="1 2">
    <name type="scientific">Araneus ventricosus</name>
    <name type="common">Orbweaver spider</name>
    <name type="synonym">Epeira ventricosa</name>
    <dbReference type="NCBI Taxonomy" id="182803"/>
    <lineage>
        <taxon>Eukaryota</taxon>
        <taxon>Metazoa</taxon>
        <taxon>Ecdysozoa</taxon>
        <taxon>Arthropoda</taxon>
        <taxon>Chelicerata</taxon>
        <taxon>Arachnida</taxon>
        <taxon>Araneae</taxon>
        <taxon>Araneomorphae</taxon>
        <taxon>Entelegynae</taxon>
        <taxon>Araneoidea</taxon>
        <taxon>Araneidae</taxon>
        <taxon>Araneus</taxon>
    </lineage>
</organism>
<proteinExistence type="predicted"/>
<dbReference type="AlphaFoldDB" id="A0A4Y2I3J8"/>
<name>A0A4Y2I3J8_ARAVE</name>
<keyword evidence="2" id="KW-1185">Reference proteome</keyword>
<accession>A0A4Y2I3J8</accession>
<sequence length="138" mass="16021">MLEERQTSWDNGDTGRKIYNIMPSVSLRPNNWNREDVIFFSERVPFPDYLKRFHLSDSDHCSCGGTGTALDYAPECALTVSWHMTKPASYFEQQWLKRVANNLFSRHKIGRIVKYISESRDLTSLASNFPRDQPTNSK</sequence>
<evidence type="ECO:0000313" key="1">
    <source>
        <dbReference type="EMBL" id="GBM72120.1"/>
    </source>
</evidence>
<protein>
    <submittedName>
        <fullName evidence="1">Uncharacterized protein</fullName>
    </submittedName>
</protein>
<evidence type="ECO:0000313" key="2">
    <source>
        <dbReference type="Proteomes" id="UP000499080"/>
    </source>
</evidence>